<protein>
    <submittedName>
        <fullName evidence="1">Uncharacterized protein</fullName>
    </submittedName>
</protein>
<gene>
    <name evidence="1" type="ordered locus">PCC7424_3786</name>
</gene>
<sequence>MNSCVCYWNMIRQQHPNIHVRLHKPKLCSSNPYICLGEAVWIACPLEDKDLESRFCAFLS</sequence>
<name>B7KJ83_GLOC7</name>
<proteinExistence type="predicted"/>
<organism evidence="1 2">
    <name type="scientific">Gloeothece citriformis (strain PCC 7424)</name>
    <name type="common">Cyanothece sp. (strain PCC 7424)</name>
    <dbReference type="NCBI Taxonomy" id="65393"/>
    <lineage>
        <taxon>Bacteria</taxon>
        <taxon>Bacillati</taxon>
        <taxon>Cyanobacteriota</taxon>
        <taxon>Cyanophyceae</taxon>
        <taxon>Oscillatoriophycideae</taxon>
        <taxon>Chroococcales</taxon>
        <taxon>Aphanothecaceae</taxon>
        <taxon>Gloeothece</taxon>
        <taxon>Gloeothece citriformis</taxon>
    </lineage>
</organism>
<dbReference type="Proteomes" id="UP000002384">
    <property type="component" value="Chromosome"/>
</dbReference>
<dbReference type="KEGG" id="cyc:PCC7424_3786"/>
<dbReference type="OrthoDB" id="427176at2"/>
<reference evidence="2" key="1">
    <citation type="journal article" date="2011" name="MBio">
        <title>Novel metabolic attributes of the genus Cyanothece, comprising a group of unicellular nitrogen-fixing Cyanobacteria.</title>
        <authorList>
            <person name="Bandyopadhyay A."/>
            <person name="Elvitigala T."/>
            <person name="Welsh E."/>
            <person name="Stockel J."/>
            <person name="Liberton M."/>
            <person name="Min H."/>
            <person name="Sherman L.A."/>
            <person name="Pakrasi H.B."/>
        </authorList>
    </citation>
    <scope>NUCLEOTIDE SEQUENCE [LARGE SCALE GENOMIC DNA]</scope>
    <source>
        <strain evidence="2">PCC 7424</strain>
    </source>
</reference>
<keyword evidence="2" id="KW-1185">Reference proteome</keyword>
<accession>B7KJ83</accession>
<evidence type="ECO:0000313" key="2">
    <source>
        <dbReference type="Proteomes" id="UP000002384"/>
    </source>
</evidence>
<dbReference type="HOGENOM" id="CLU_2933670_0_0_3"/>
<dbReference type="EMBL" id="CP001291">
    <property type="protein sequence ID" value="ACK72167.1"/>
    <property type="molecule type" value="Genomic_DNA"/>
</dbReference>
<dbReference type="eggNOG" id="ENOG5030QFK">
    <property type="taxonomic scope" value="Bacteria"/>
</dbReference>
<dbReference type="RefSeq" id="WP_015955759.1">
    <property type="nucleotide sequence ID" value="NC_011729.1"/>
</dbReference>
<dbReference type="AlphaFoldDB" id="B7KJ83"/>
<evidence type="ECO:0000313" key="1">
    <source>
        <dbReference type="EMBL" id="ACK72167.1"/>
    </source>
</evidence>